<dbReference type="EMBL" id="KX018972">
    <property type="protein sequence ID" value="ANO39133.1"/>
    <property type="molecule type" value="mRNA"/>
</dbReference>
<dbReference type="GO" id="GO:0004983">
    <property type="term" value="F:neuropeptide Y receptor activity"/>
    <property type="evidence" value="ECO:0007669"/>
    <property type="project" value="InterPro"/>
</dbReference>
<keyword evidence="7 9" id="KW-0675">Receptor</keyword>
<keyword evidence="5 9" id="KW-0297">G-protein coupled receptor</keyword>
<feature type="transmembrane region" description="Helical" evidence="10">
    <location>
        <begin position="228"/>
        <end position="250"/>
    </location>
</feature>
<dbReference type="PRINTS" id="PR01012">
    <property type="entry name" value="NRPEPTIDEYR"/>
</dbReference>
<dbReference type="Pfam" id="PF00001">
    <property type="entry name" value="7tm_1"/>
    <property type="match status" value="1"/>
</dbReference>
<organism evidence="12">
    <name type="scientific">Schmidtea mediterranea</name>
    <name type="common">Freshwater planarian flatworm</name>
    <dbReference type="NCBI Taxonomy" id="79327"/>
    <lineage>
        <taxon>Eukaryota</taxon>
        <taxon>Metazoa</taxon>
        <taxon>Spiralia</taxon>
        <taxon>Lophotrochozoa</taxon>
        <taxon>Platyhelminthes</taxon>
        <taxon>Rhabditophora</taxon>
        <taxon>Seriata</taxon>
        <taxon>Tricladida</taxon>
        <taxon>Continenticola</taxon>
        <taxon>Geoplanoidea</taxon>
        <taxon>Dugesiidae</taxon>
        <taxon>Schmidtea</taxon>
    </lineage>
</organism>
<name>A0A193KUH6_SCHMD</name>
<gene>
    <name evidence="12" type="primary">npyr-12</name>
</gene>
<keyword evidence="3 9" id="KW-0812">Transmembrane</keyword>
<evidence type="ECO:0000256" key="2">
    <source>
        <dbReference type="ARBA" id="ARBA00010663"/>
    </source>
</evidence>
<evidence type="ECO:0000256" key="8">
    <source>
        <dbReference type="ARBA" id="ARBA00023224"/>
    </source>
</evidence>
<evidence type="ECO:0000259" key="11">
    <source>
        <dbReference type="PROSITE" id="PS50262"/>
    </source>
</evidence>
<dbReference type="Gene3D" id="1.20.1070.10">
    <property type="entry name" value="Rhodopsin 7-helix transmembrane proteins"/>
    <property type="match status" value="1"/>
</dbReference>
<dbReference type="OMA" id="GWINNSI"/>
<evidence type="ECO:0000256" key="10">
    <source>
        <dbReference type="SAM" id="Phobius"/>
    </source>
</evidence>
<dbReference type="OrthoDB" id="9046662at2759"/>
<feature type="transmembrane region" description="Helical" evidence="10">
    <location>
        <begin position="20"/>
        <end position="41"/>
    </location>
</feature>
<feature type="transmembrane region" description="Helical" evidence="10">
    <location>
        <begin position="296"/>
        <end position="316"/>
    </location>
</feature>
<evidence type="ECO:0000256" key="5">
    <source>
        <dbReference type="ARBA" id="ARBA00023040"/>
    </source>
</evidence>
<evidence type="ECO:0000256" key="1">
    <source>
        <dbReference type="ARBA" id="ARBA00004141"/>
    </source>
</evidence>
<evidence type="ECO:0000256" key="3">
    <source>
        <dbReference type="ARBA" id="ARBA00022692"/>
    </source>
</evidence>
<dbReference type="GO" id="GO:0016020">
    <property type="term" value="C:membrane"/>
    <property type="evidence" value="ECO:0007669"/>
    <property type="project" value="UniProtKB-SubCell"/>
</dbReference>
<dbReference type="PANTHER" id="PTHR24235:SF12">
    <property type="entry name" value="G-PROTEIN COUPLED RECEPTORS FAMILY 1 PROFILE DOMAIN-CONTAINING PROTEIN"/>
    <property type="match status" value="1"/>
</dbReference>
<dbReference type="InterPro" id="IPR000611">
    <property type="entry name" value="NPY_rcpt"/>
</dbReference>
<sequence>MLIRNSTSKHVSYEVILLSLYGLLIFAGLILNVSLASILLYRKLYTNITNCLILILAFSDILLCGICTPLQTLYEVFKKLPLNDWICKIVFAFFGMPLYISCLTVLLIAIDRYRMILHPLLPKMNRKCAVICVSGIILFSIVNCIPVAYYMEFMELKDGTQSYCPETWSSPLIRIIYSIHVPIFLVMIPLFSTTFLYYRIYAGLRRSRSNPRIRRSKLNERRSNRTNAILFCNVICIILCWLPWTLYSLILEINIYRSDPKSTYEPIHIYSHNVSIGSLDGFDHPNSFHHLFSVDLYLKMLSMLSTCINPILYGWINNSIRNKIK</sequence>
<comment type="similarity">
    <text evidence="2 9">Belongs to the G-protein coupled receptor 1 family.</text>
</comment>
<dbReference type="InterPro" id="IPR000276">
    <property type="entry name" value="GPCR_Rhodpsn"/>
</dbReference>
<feature type="transmembrane region" description="Helical" evidence="10">
    <location>
        <begin position="53"/>
        <end position="74"/>
    </location>
</feature>
<dbReference type="PANTHER" id="PTHR24235">
    <property type="entry name" value="NEUROPEPTIDE Y RECEPTOR"/>
    <property type="match status" value="1"/>
</dbReference>
<dbReference type="InterPro" id="IPR017452">
    <property type="entry name" value="GPCR_Rhodpsn_7TM"/>
</dbReference>
<dbReference type="PRINTS" id="PR00237">
    <property type="entry name" value="GPCRRHODOPSN"/>
</dbReference>
<feature type="transmembrane region" description="Helical" evidence="10">
    <location>
        <begin position="89"/>
        <end position="110"/>
    </location>
</feature>
<reference evidence="12" key="1">
    <citation type="journal article" date="2016" name="PLoS Biol.">
        <title>GPCRs Direct Germline Development and Somatic Gonad Function in Planarians.</title>
        <authorList>
            <person name="Saberi A."/>
            <person name="Jamal A."/>
            <person name="Beets I."/>
            <person name="Schoofs L."/>
            <person name="Newmark P.A."/>
        </authorList>
    </citation>
    <scope>NUCLEOTIDE SEQUENCE</scope>
</reference>
<feature type="domain" description="G-protein coupled receptors family 1 profile" evidence="11">
    <location>
        <begin position="31"/>
        <end position="313"/>
    </location>
</feature>
<keyword evidence="6 10" id="KW-0472">Membrane</keyword>
<dbReference type="SUPFAM" id="SSF81321">
    <property type="entry name" value="Family A G protein-coupled receptor-like"/>
    <property type="match status" value="1"/>
</dbReference>
<keyword evidence="8 9" id="KW-0807">Transducer</keyword>
<dbReference type="PROSITE" id="PS00237">
    <property type="entry name" value="G_PROTEIN_RECEP_F1_1"/>
    <property type="match status" value="1"/>
</dbReference>
<proteinExistence type="evidence at transcript level"/>
<evidence type="ECO:0000256" key="7">
    <source>
        <dbReference type="ARBA" id="ARBA00023170"/>
    </source>
</evidence>
<keyword evidence="4 10" id="KW-1133">Transmembrane helix</keyword>
<dbReference type="AlphaFoldDB" id="A0A193KUH6"/>
<dbReference type="PROSITE" id="PS50262">
    <property type="entry name" value="G_PROTEIN_RECEP_F1_2"/>
    <property type="match status" value="1"/>
</dbReference>
<feature type="transmembrane region" description="Helical" evidence="10">
    <location>
        <begin position="130"/>
        <end position="151"/>
    </location>
</feature>
<protein>
    <submittedName>
        <fullName evidence="12">NPYR-12</fullName>
    </submittedName>
</protein>
<evidence type="ECO:0000256" key="6">
    <source>
        <dbReference type="ARBA" id="ARBA00023136"/>
    </source>
</evidence>
<evidence type="ECO:0000313" key="12">
    <source>
        <dbReference type="EMBL" id="ANO39133.1"/>
    </source>
</evidence>
<evidence type="ECO:0000256" key="4">
    <source>
        <dbReference type="ARBA" id="ARBA00022989"/>
    </source>
</evidence>
<feature type="transmembrane region" description="Helical" evidence="10">
    <location>
        <begin position="175"/>
        <end position="198"/>
    </location>
</feature>
<evidence type="ECO:0000256" key="9">
    <source>
        <dbReference type="RuleBase" id="RU000688"/>
    </source>
</evidence>
<comment type="subcellular location">
    <subcellularLocation>
        <location evidence="1">Membrane</location>
        <topology evidence="1">Multi-pass membrane protein</topology>
    </subcellularLocation>
</comment>
<accession>A0A193KUH6</accession>